<dbReference type="Pfam" id="PF03061">
    <property type="entry name" value="4HBT"/>
    <property type="match status" value="1"/>
</dbReference>
<dbReference type="EMBL" id="CYSA01000016">
    <property type="protein sequence ID" value="CUH65427.1"/>
    <property type="molecule type" value="Genomic_DNA"/>
</dbReference>
<accession>A0A0P1FBG5</accession>
<dbReference type="InterPro" id="IPR029069">
    <property type="entry name" value="HotDog_dom_sf"/>
</dbReference>
<dbReference type="RefSeq" id="WP_058262588.1">
    <property type="nucleotide sequence ID" value="NZ_CP051181.1"/>
</dbReference>
<gene>
    <name evidence="3" type="ORF">TG4357_01856</name>
</gene>
<keyword evidence="4" id="KW-1185">Reference proteome</keyword>
<evidence type="ECO:0000313" key="3">
    <source>
        <dbReference type="EMBL" id="CUH65427.1"/>
    </source>
</evidence>
<feature type="domain" description="Thioesterase" evidence="2">
    <location>
        <begin position="53"/>
        <end position="131"/>
    </location>
</feature>
<dbReference type="GO" id="GO:0016289">
    <property type="term" value="F:acyl-CoA hydrolase activity"/>
    <property type="evidence" value="ECO:0007669"/>
    <property type="project" value="UniProtKB-ARBA"/>
</dbReference>
<keyword evidence="1" id="KW-0378">Hydrolase</keyword>
<evidence type="ECO:0000259" key="2">
    <source>
        <dbReference type="Pfam" id="PF03061"/>
    </source>
</evidence>
<dbReference type="NCBIfam" id="TIGR00369">
    <property type="entry name" value="unchar_dom_1"/>
    <property type="match status" value="1"/>
</dbReference>
<dbReference type="CDD" id="cd03443">
    <property type="entry name" value="PaaI_thioesterase"/>
    <property type="match status" value="1"/>
</dbReference>
<dbReference type="InterPro" id="IPR006683">
    <property type="entry name" value="Thioestr_dom"/>
</dbReference>
<name>A0A0P1FBG5_THAGE</name>
<reference evidence="3 4" key="1">
    <citation type="submission" date="2015-09" db="EMBL/GenBank/DDBJ databases">
        <authorList>
            <consortium name="Swine Surveillance"/>
        </authorList>
    </citation>
    <scope>NUCLEOTIDE SEQUENCE [LARGE SCALE GENOMIC DNA]</scope>
    <source>
        <strain evidence="3 4">CECT 4357</strain>
    </source>
</reference>
<protein>
    <submittedName>
        <fullName evidence="3">Putative domain 1</fullName>
    </submittedName>
</protein>
<evidence type="ECO:0000313" key="4">
    <source>
        <dbReference type="Proteomes" id="UP000051587"/>
    </source>
</evidence>
<dbReference type="AlphaFoldDB" id="A0A0P1FBG5"/>
<dbReference type="Gene3D" id="3.10.129.10">
    <property type="entry name" value="Hotdog Thioesterase"/>
    <property type="match status" value="1"/>
</dbReference>
<dbReference type="SUPFAM" id="SSF54637">
    <property type="entry name" value="Thioesterase/thiol ester dehydrase-isomerase"/>
    <property type="match status" value="1"/>
</dbReference>
<dbReference type="STRING" id="53501.SAMN04488043_110144"/>
<proteinExistence type="predicted"/>
<dbReference type="Proteomes" id="UP000051587">
    <property type="component" value="Unassembled WGS sequence"/>
</dbReference>
<sequence>MTEGPDVRNSEIDPALSEDPYALQKHLGFQITGWDKDYARVELPMQDHLGNRYGIPHGGVHATLLDTAMGFAGCYTGIPNQKQLAMTLSLNVNYVGQLMGKLLISEGFRTGGGRKTFFAEAKVTDELGTLIATGTGVFRYRGV</sequence>
<evidence type="ECO:0000256" key="1">
    <source>
        <dbReference type="ARBA" id="ARBA00022801"/>
    </source>
</evidence>
<dbReference type="OrthoDB" id="3477511at2"/>
<organism evidence="3 4">
    <name type="scientific">Thalassovita gelatinovora</name>
    <name type="common">Thalassobius gelatinovorus</name>
    <dbReference type="NCBI Taxonomy" id="53501"/>
    <lineage>
        <taxon>Bacteria</taxon>
        <taxon>Pseudomonadati</taxon>
        <taxon>Pseudomonadota</taxon>
        <taxon>Alphaproteobacteria</taxon>
        <taxon>Rhodobacterales</taxon>
        <taxon>Roseobacteraceae</taxon>
        <taxon>Thalassovita</taxon>
    </lineage>
</organism>
<dbReference type="InterPro" id="IPR003736">
    <property type="entry name" value="PAAI_dom"/>
</dbReference>